<proteinExistence type="predicted"/>
<organism evidence="1 2">
    <name type="scientific">Penicillium cf. viridicatum</name>
    <dbReference type="NCBI Taxonomy" id="2972119"/>
    <lineage>
        <taxon>Eukaryota</taxon>
        <taxon>Fungi</taxon>
        <taxon>Dikarya</taxon>
        <taxon>Ascomycota</taxon>
        <taxon>Pezizomycotina</taxon>
        <taxon>Eurotiomycetes</taxon>
        <taxon>Eurotiomycetidae</taxon>
        <taxon>Eurotiales</taxon>
        <taxon>Aspergillaceae</taxon>
        <taxon>Penicillium</taxon>
    </lineage>
</organism>
<dbReference type="EMBL" id="JAPQKQ010000003">
    <property type="protein sequence ID" value="KAJ5203148.1"/>
    <property type="molecule type" value="Genomic_DNA"/>
</dbReference>
<evidence type="ECO:0000313" key="2">
    <source>
        <dbReference type="Proteomes" id="UP001150942"/>
    </source>
</evidence>
<sequence>MAALNCNEQQPCHNCIKYQSNCIFVTDLGQQRRNPVHPKSSMSKAGQSPSTSVIGAVESLPVPPLCDLARTAGFEPRDLELMHHFSTSVAKTLSYRNDIQDVWAISLPKEAYSCDYLMHGLLAISSLHLSFSSCILSNREKRRDYADLSTYHLHRSLAGFRERLANISTENCVPLFGHSSLMVINVCAQSALESGSQPGREHLASHIDMLMKIFNMCRGVESILAPYRSEIFQSSLSSLLHDDYRLTNAYRSHHNIDRTLTEEPPFADLVNLIQNEERGSQKQNEYLDALTKLRTAFRFMHTASQPLEPGAAFVWPIMLQRDSIRLFMHQTPLSLVLLAHYCIILHYLDGYWFLHGWHKALLTEITETLPSDLKTWVVWPRKECWAIEILGQ</sequence>
<evidence type="ECO:0008006" key="3">
    <source>
        <dbReference type="Google" id="ProtNLM"/>
    </source>
</evidence>
<evidence type="ECO:0000313" key="1">
    <source>
        <dbReference type="EMBL" id="KAJ5203148.1"/>
    </source>
</evidence>
<protein>
    <recommendedName>
        <fullName evidence="3">C6 transcription factor</fullName>
    </recommendedName>
</protein>
<accession>A0A9W9SYT5</accession>
<reference evidence="1" key="1">
    <citation type="submission" date="2022-11" db="EMBL/GenBank/DDBJ databases">
        <authorList>
            <person name="Petersen C."/>
        </authorList>
    </citation>
    <scope>NUCLEOTIDE SEQUENCE</scope>
    <source>
        <strain evidence="1">IBT 20477</strain>
    </source>
</reference>
<dbReference type="Pfam" id="PF11951">
    <property type="entry name" value="Fungal_trans_2"/>
    <property type="match status" value="1"/>
</dbReference>
<dbReference type="OrthoDB" id="5350673at2759"/>
<dbReference type="GO" id="GO:0001228">
    <property type="term" value="F:DNA-binding transcription activator activity, RNA polymerase II-specific"/>
    <property type="evidence" value="ECO:0007669"/>
    <property type="project" value="TreeGrafter"/>
</dbReference>
<reference evidence="1" key="2">
    <citation type="journal article" date="2023" name="IMA Fungus">
        <title>Comparative genomic study of the Penicillium genus elucidates a diverse pangenome and 15 lateral gene transfer events.</title>
        <authorList>
            <person name="Petersen C."/>
            <person name="Sorensen T."/>
            <person name="Nielsen M.R."/>
            <person name="Sondergaard T.E."/>
            <person name="Sorensen J.L."/>
            <person name="Fitzpatrick D.A."/>
            <person name="Frisvad J.C."/>
            <person name="Nielsen K.L."/>
        </authorList>
    </citation>
    <scope>NUCLEOTIDE SEQUENCE</scope>
    <source>
        <strain evidence="1">IBT 20477</strain>
    </source>
</reference>
<dbReference type="PANTHER" id="PTHR47784">
    <property type="entry name" value="STEROL UPTAKE CONTROL PROTEIN 2"/>
    <property type="match status" value="1"/>
</dbReference>
<name>A0A9W9SYT5_9EURO</name>
<keyword evidence="2" id="KW-1185">Reference proteome</keyword>
<dbReference type="Proteomes" id="UP001150942">
    <property type="component" value="Unassembled WGS sequence"/>
</dbReference>
<dbReference type="InterPro" id="IPR053157">
    <property type="entry name" value="Sterol_Uptake_Regulator"/>
</dbReference>
<comment type="caution">
    <text evidence="1">The sequence shown here is derived from an EMBL/GenBank/DDBJ whole genome shotgun (WGS) entry which is preliminary data.</text>
</comment>
<dbReference type="PANTHER" id="PTHR47784:SF5">
    <property type="entry name" value="STEROL UPTAKE CONTROL PROTEIN 2"/>
    <property type="match status" value="1"/>
</dbReference>
<gene>
    <name evidence="1" type="ORF">N7449_005227</name>
</gene>
<dbReference type="AlphaFoldDB" id="A0A9W9SYT5"/>
<dbReference type="InterPro" id="IPR021858">
    <property type="entry name" value="Fun_TF"/>
</dbReference>